<name>A0A6J2JJ42_BOMMA</name>
<dbReference type="Proteomes" id="UP000504629">
    <property type="component" value="Unplaced"/>
</dbReference>
<dbReference type="AlphaFoldDB" id="A0A6J2JJ42"/>
<accession>A0A6J2JJ42</accession>
<evidence type="ECO:0000256" key="1">
    <source>
        <dbReference type="SAM" id="MobiDB-lite"/>
    </source>
</evidence>
<evidence type="ECO:0000313" key="3">
    <source>
        <dbReference type="RefSeq" id="XP_028029032.1"/>
    </source>
</evidence>
<feature type="compositionally biased region" description="Polar residues" evidence="1">
    <location>
        <begin position="212"/>
        <end position="222"/>
    </location>
</feature>
<proteinExistence type="predicted"/>
<organism evidence="2 3">
    <name type="scientific">Bombyx mandarina</name>
    <name type="common">Wild silk moth</name>
    <name type="synonym">Wild silkworm</name>
    <dbReference type="NCBI Taxonomy" id="7092"/>
    <lineage>
        <taxon>Eukaryota</taxon>
        <taxon>Metazoa</taxon>
        <taxon>Ecdysozoa</taxon>
        <taxon>Arthropoda</taxon>
        <taxon>Hexapoda</taxon>
        <taxon>Insecta</taxon>
        <taxon>Pterygota</taxon>
        <taxon>Neoptera</taxon>
        <taxon>Endopterygota</taxon>
        <taxon>Lepidoptera</taxon>
        <taxon>Glossata</taxon>
        <taxon>Ditrysia</taxon>
        <taxon>Bombycoidea</taxon>
        <taxon>Bombycidae</taxon>
        <taxon>Bombycinae</taxon>
        <taxon>Bombyx</taxon>
    </lineage>
</organism>
<keyword evidence="2" id="KW-1185">Reference proteome</keyword>
<gene>
    <name evidence="3" type="primary">LOC114242176</name>
</gene>
<reference evidence="3" key="1">
    <citation type="submission" date="2025-08" db="UniProtKB">
        <authorList>
            <consortium name="RefSeq"/>
        </authorList>
    </citation>
    <scope>IDENTIFICATION</scope>
    <source>
        <tissue evidence="3">Silk gland</tissue>
    </source>
</reference>
<dbReference type="OrthoDB" id="7479140at2759"/>
<feature type="region of interest" description="Disordered" evidence="1">
    <location>
        <begin position="280"/>
        <end position="300"/>
    </location>
</feature>
<dbReference type="GeneID" id="114242176"/>
<dbReference type="RefSeq" id="XP_028029032.1">
    <property type="nucleotide sequence ID" value="XM_028173231.1"/>
</dbReference>
<feature type="region of interest" description="Disordered" evidence="1">
    <location>
        <begin position="212"/>
        <end position="233"/>
    </location>
</feature>
<dbReference type="KEGG" id="bman:114242176"/>
<feature type="compositionally biased region" description="Low complexity" evidence="1">
    <location>
        <begin position="385"/>
        <end position="403"/>
    </location>
</feature>
<evidence type="ECO:0000313" key="2">
    <source>
        <dbReference type="Proteomes" id="UP000504629"/>
    </source>
</evidence>
<feature type="compositionally biased region" description="Basic and acidic residues" evidence="1">
    <location>
        <begin position="223"/>
        <end position="233"/>
    </location>
</feature>
<feature type="compositionally biased region" description="Low complexity" evidence="1">
    <location>
        <begin position="288"/>
        <end position="300"/>
    </location>
</feature>
<protein>
    <submittedName>
        <fullName evidence="3">Uncharacterized protein LOC114242176</fullName>
    </submittedName>
</protein>
<feature type="region of interest" description="Disordered" evidence="1">
    <location>
        <begin position="385"/>
        <end position="411"/>
    </location>
</feature>
<sequence>MFEGAFLKTYDPELIEVHSDSSDFDDSIILETPKDTRSKHNITSSETPILKKKKHKLNDVFSFATREIENRSDLFIYASNTIQAGEVIKAIKKKSAKTLVTKEYNEDKRKSLNESKVSLLKHKLLPCFSSMFGRSYYKLYAVKETKLKNTKDKICQVQKRNNRKGRNKFYARRNNYIVQPVCTTHCRAFGNMKETQVSLFQRKPKAPVKQYSNTSVTVSLSSQHDDGSNKNERDCKRILKDEIRREYKMYKTKKYRKHQEQQFPSKLGPYQVFTNPYQEQTTLRKTQSKNTSSSSNLPSRSSSFWNNIVDKFCKNKPNYKAGSLKPCVCQDVKPVCSPDNCEFFKSDPENKSKDIQCSCTDISPALHKEQHRCFCEKNKKSDNSSKAAKATDASGKVNSSKTKTVTKKNSKSKSANIQCECFPKKSKQKTKGKNKSIEGTHMIQSASTPCQQPHDEITQALTVKYKGEILCIHNPPCVLINGCLNLPPPKENPIGVWSVPETRGSIYDVYTNLKSLKNGCDQSCQYDIPSVEVRHCQTSNLKAEKFVQSLCDHTPPCEIVRCCYKHKYDPKLKNSCIHVPMCQKVPECMIERTKQNLMTGSCEHKPRCAEVPICTRDYLILTAKDSVATQVRPQSKFVCRHQPHCVFIPKCLGSAIPESCVPIEAIPDCVHQPLCEMIPACCRKSAKEMISVRTSWVEQDVTQKDVCKNMFMKIIQMKKRR</sequence>